<evidence type="ECO:0000313" key="3">
    <source>
        <dbReference type="EMBL" id="TVX92588.1"/>
    </source>
</evidence>
<proteinExistence type="predicted"/>
<reference evidence="3 4" key="1">
    <citation type="submission" date="2019-07" db="EMBL/GenBank/DDBJ databases">
        <authorList>
            <person name="Kim J."/>
        </authorList>
    </citation>
    <scope>NUCLEOTIDE SEQUENCE [LARGE SCALE GENOMIC DNA]</scope>
    <source>
        <strain evidence="3 4">N4</strain>
    </source>
</reference>
<dbReference type="GO" id="GO:0008773">
    <property type="term" value="F:[protein-PII] uridylyltransferase activity"/>
    <property type="evidence" value="ECO:0007669"/>
    <property type="project" value="InterPro"/>
</dbReference>
<evidence type="ECO:0000259" key="2">
    <source>
        <dbReference type="Pfam" id="PF10335"/>
    </source>
</evidence>
<evidence type="ECO:0000259" key="1">
    <source>
        <dbReference type="Pfam" id="PF03445"/>
    </source>
</evidence>
<accession>A0A559IY90</accession>
<dbReference type="Proteomes" id="UP000318102">
    <property type="component" value="Unassembled WGS sequence"/>
</dbReference>
<dbReference type="Pfam" id="PF10335">
    <property type="entry name" value="DUF294_C"/>
    <property type="match status" value="1"/>
</dbReference>
<dbReference type="InterPro" id="IPR018821">
    <property type="entry name" value="DUF294_put_nucleoTrafse_sb-bd"/>
</dbReference>
<dbReference type="CDD" id="cd05401">
    <property type="entry name" value="NT_GlnE_GlnD_like"/>
    <property type="match status" value="1"/>
</dbReference>
<evidence type="ECO:0008006" key="5">
    <source>
        <dbReference type="Google" id="ProtNLM"/>
    </source>
</evidence>
<comment type="caution">
    <text evidence="3">The sequence shown here is derived from an EMBL/GenBank/DDBJ whole genome shotgun (WGS) entry which is preliminary data.</text>
</comment>
<gene>
    <name evidence="3" type="ORF">FPZ44_05695</name>
</gene>
<name>A0A559IY90_9BACL</name>
<dbReference type="Pfam" id="PF03445">
    <property type="entry name" value="DUF294"/>
    <property type="match status" value="1"/>
</dbReference>
<keyword evidence="4" id="KW-1185">Reference proteome</keyword>
<dbReference type="EMBL" id="VNJK01000001">
    <property type="protein sequence ID" value="TVX92588.1"/>
    <property type="molecule type" value="Genomic_DNA"/>
</dbReference>
<feature type="domain" description="Protein-PII uridylyltransferase N-terminal" evidence="1">
    <location>
        <begin position="67"/>
        <end position="189"/>
    </location>
</feature>
<dbReference type="OrthoDB" id="9810963at2"/>
<sequence length="382" mass="44467">MNHPIGNNSCSAYLEQWMRYLQVINRYEDSFDAKLKGWKQLRMQWLSGVESDFDLPDFPLSIGVRYQIVTACYDALFGEVALYVERQLINSGYGPPPVPYAFVLFGSGGRKEMLPWSDQDHGLLWQPVENESQRIAVEQYFSVWGSCMVNVLREIGFTPCSGKVLASEVMWRGSLDEWKMKAEQWIRMADWEHIRYFSIALDMRTVYGAAHLEAEWRQYIRKLRDCSDSTAVSHTALVRNQQHRKLAHNAFGQLIKERTHPYVGQVDIKYRIYVPIVQLVRTTSWIVDDAAHSLSTKERMEGILSTWSDSEERQTIRKLYAYWDDVLAIRWMCGTEVQDGMCNGTGMIDPEQLHELQKLALRRSSQSIEKWSKVLNRRCERG</sequence>
<organism evidence="3 4">
    <name type="scientific">Paenibacillus agilis</name>
    <dbReference type="NCBI Taxonomy" id="3020863"/>
    <lineage>
        <taxon>Bacteria</taxon>
        <taxon>Bacillati</taxon>
        <taxon>Bacillota</taxon>
        <taxon>Bacilli</taxon>
        <taxon>Bacillales</taxon>
        <taxon>Paenibacillaceae</taxon>
        <taxon>Paenibacillus</taxon>
    </lineage>
</organism>
<protein>
    <recommendedName>
        <fullName evidence="5">Signal transduction protein</fullName>
    </recommendedName>
</protein>
<dbReference type="AlphaFoldDB" id="A0A559IY90"/>
<evidence type="ECO:0000313" key="4">
    <source>
        <dbReference type="Proteomes" id="UP000318102"/>
    </source>
</evidence>
<dbReference type="InterPro" id="IPR005105">
    <property type="entry name" value="GlnD_Uridyltrans_N"/>
</dbReference>
<feature type="domain" description="DUF294" evidence="2">
    <location>
        <begin position="236"/>
        <end position="378"/>
    </location>
</feature>
<dbReference type="RefSeq" id="WP_144988193.1">
    <property type="nucleotide sequence ID" value="NZ_VNJK01000001.1"/>
</dbReference>